<dbReference type="Proteomes" id="UP000447833">
    <property type="component" value="Unassembled WGS sequence"/>
</dbReference>
<keyword evidence="1" id="KW-0175">Coiled coil</keyword>
<dbReference type="RefSeq" id="WP_160917876.1">
    <property type="nucleotide sequence ID" value="NZ_WMEY01000001.1"/>
</dbReference>
<evidence type="ECO:0000313" key="3">
    <source>
        <dbReference type="Proteomes" id="UP000447833"/>
    </source>
</evidence>
<feature type="coiled-coil region" evidence="1">
    <location>
        <begin position="178"/>
        <end position="224"/>
    </location>
</feature>
<dbReference type="SUPFAM" id="SSF53335">
    <property type="entry name" value="S-adenosyl-L-methionine-dependent methyltransferases"/>
    <property type="match status" value="1"/>
</dbReference>
<protein>
    <recommendedName>
        <fullName evidence="4">Methyltransferase domain-containing protein</fullName>
    </recommendedName>
</protein>
<accession>A0A845ENJ8</accession>
<dbReference type="AlphaFoldDB" id="A0A845ENJ8"/>
<evidence type="ECO:0008006" key="4">
    <source>
        <dbReference type="Google" id="ProtNLM"/>
    </source>
</evidence>
<comment type="caution">
    <text evidence="2">The sequence shown here is derived from an EMBL/GenBank/DDBJ whole genome shotgun (WGS) entry which is preliminary data.</text>
</comment>
<dbReference type="InterPro" id="IPR029063">
    <property type="entry name" value="SAM-dependent_MTases_sf"/>
</dbReference>
<proteinExistence type="predicted"/>
<evidence type="ECO:0000256" key="1">
    <source>
        <dbReference type="SAM" id="Coils"/>
    </source>
</evidence>
<name>A0A845ENJ8_9BACL</name>
<reference evidence="2 3" key="1">
    <citation type="submission" date="2019-11" db="EMBL/GenBank/DDBJ databases">
        <title>Genome sequences of 17 halophilic strains isolated from different environments.</title>
        <authorList>
            <person name="Furrow R.E."/>
        </authorList>
    </citation>
    <scope>NUCLEOTIDE SEQUENCE [LARGE SCALE GENOMIC DNA]</scope>
    <source>
        <strain evidence="2 3">22506_14_FS</strain>
    </source>
</reference>
<evidence type="ECO:0000313" key="2">
    <source>
        <dbReference type="EMBL" id="MYL61971.1"/>
    </source>
</evidence>
<dbReference type="EMBL" id="WMEY01000001">
    <property type="protein sequence ID" value="MYL61971.1"/>
    <property type="molecule type" value="Genomic_DNA"/>
</dbReference>
<gene>
    <name evidence="2" type="ORF">GLW07_01250</name>
</gene>
<sequence length="563" mass="65122">MLKNQLVHLQSETLSIPEPQRSRLRWCGSRASGKHILHISQTPGILSIVNEDTQLDMVNIIVTRDDLSILDHPSTVNSTSSFWTGDLSGEIPFPTNYFDVLIIEDALAEILPVHNDEVQRLIKPNGKIIVTEKLRQAIQLKDEWVAIFSSNEKIDQRIDEHYVNLVLRNVIKAPEHSENAVEILLNEMQERIDRINKDYAKAIHEKLEEKKTEELARLQEKNKLVNSIPFIRKKHEALIAQLELSPEEKKELSQKSNETVIHTKKCDLHDQLSRFQTVGNITIVFGENHLYRKNSLVFSHQLVDVLSHNKGKNVVYVHGDESQGFAPIYRAGANLIQISRTEFHEHLHLFDSPEMYVTVQDLQLAKRLGRLQWKKWSVYYFPEEIADQEIHSFLVGSLNPDSFITRMNSYLPFEKKERELKGIPIADEEKRIVVGYVGNLERVDYRAVKEMLVANQKVAVELIGYNLPSAIPINTKRLMIKEYTNDDELRKRVGKWTFGFLPFRQSEPIVSLKMMKTIGIPLLVTNDWSASIQDQKVWSLDKEETLSRFIEEAIGMWEGREIR</sequence>
<dbReference type="Gene3D" id="3.40.50.150">
    <property type="entry name" value="Vaccinia Virus protein VP39"/>
    <property type="match status" value="1"/>
</dbReference>
<organism evidence="2 3">
    <name type="scientific">Guptibacillus hwajinpoensis</name>
    <dbReference type="NCBI Taxonomy" id="208199"/>
    <lineage>
        <taxon>Bacteria</taxon>
        <taxon>Bacillati</taxon>
        <taxon>Bacillota</taxon>
        <taxon>Bacilli</taxon>
        <taxon>Bacillales</taxon>
        <taxon>Guptibacillaceae</taxon>
        <taxon>Guptibacillus</taxon>
    </lineage>
</organism>